<sequence length="93" mass="10151">MTATNKPLSLSSSSLTNQIKPGAEEEFLKIASMSPAERLHMQMLQSMGLTEEDLAAMDPEARKAIEDEISRRILEDVTNNADAEPGSLVDMMA</sequence>
<protein>
    <submittedName>
        <fullName evidence="1">Uncharacterized protein</fullName>
    </submittedName>
</protein>
<gene>
    <name evidence="1" type="ORF">JP75_22725</name>
</gene>
<dbReference type="AlphaFoldDB" id="A0A087LX41"/>
<comment type="caution">
    <text evidence="1">The sequence shown here is derived from an EMBL/GenBank/DDBJ whole genome shotgun (WGS) entry which is preliminary data.</text>
</comment>
<organism evidence="1 2">
    <name type="scientific">Devosia riboflavina</name>
    <dbReference type="NCBI Taxonomy" id="46914"/>
    <lineage>
        <taxon>Bacteria</taxon>
        <taxon>Pseudomonadati</taxon>
        <taxon>Pseudomonadota</taxon>
        <taxon>Alphaproteobacteria</taxon>
        <taxon>Hyphomicrobiales</taxon>
        <taxon>Devosiaceae</taxon>
        <taxon>Devosia</taxon>
    </lineage>
</organism>
<name>A0A087LX41_9HYPH</name>
<dbReference type="Proteomes" id="UP000028981">
    <property type="component" value="Unassembled WGS sequence"/>
</dbReference>
<dbReference type="EMBL" id="JQGC01000030">
    <property type="protein sequence ID" value="KFL29194.1"/>
    <property type="molecule type" value="Genomic_DNA"/>
</dbReference>
<proteinExistence type="predicted"/>
<reference evidence="1 2" key="1">
    <citation type="submission" date="2014-08" db="EMBL/GenBank/DDBJ databases">
        <authorList>
            <person name="Hassan Y.I."/>
            <person name="Lepp D."/>
            <person name="Zhou T."/>
        </authorList>
    </citation>
    <scope>NUCLEOTIDE SEQUENCE [LARGE SCALE GENOMIC DNA]</scope>
    <source>
        <strain evidence="1 2">IFO13584</strain>
    </source>
</reference>
<accession>A0A087LX41</accession>
<keyword evidence="2" id="KW-1185">Reference proteome</keyword>
<dbReference type="STRING" id="46914.JP75_22725"/>
<evidence type="ECO:0000313" key="1">
    <source>
        <dbReference type="EMBL" id="KFL29194.1"/>
    </source>
</evidence>
<evidence type="ECO:0000313" key="2">
    <source>
        <dbReference type="Proteomes" id="UP000028981"/>
    </source>
</evidence>